<keyword evidence="2" id="KW-1185">Reference proteome</keyword>
<dbReference type="EMBL" id="JARK01000521">
    <property type="protein sequence ID" value="EYC36214.1"/>
    <property type="molecule type" value="Genomic_DNA"/>
</dbReference>
<gene>
    <name evidence="1" type="primary">Acey_s0921.g3049</name>
    <name evidence="1" type="ORF">Y032_0921g3049</name>
</gene>
<comment type="caution">
    <text evidence="1">The sequence shown here is derived from an EMBL/GenBank/DDBJ whole genome shotgun (WGS) entry which is preliminary data.</text>
</comment>
<sequence length="88" mass="10519">MIINLESALDRTNDVLQDKSNFGSAREITSRLDDLIDPIMSKVVSYNVKEIATRYRYIYERHLDLCYFYNDSQFKSFAIFAHFLEEYF</sequence>
<reference evidence="2" key="1">
    <citation type="journal article" date="2015" name="Nat. Genet.">
        <title>The genome and transcriptome of the zoonotic hookworm Ancylostoma ceylanicum identify infection-specific gene families.</title>
        <authorList>
            <person name="Schwarz E.M."/>
            <person name="Hu Y."/>
            <person name="Antoshechkin I."/>
            <person name="Miller M.M."/>
            <person name="Sternberg P.W."/>
            <person name="Aroian R.V."/>
        </authorList>
    </citation>
    <scope>NUCLEOTIDE SEQUENCE</scope>
    <source>
        <strain evidence="2">HY135</strain>
    </source>
</reference>
<dbReference type="Proteomes" id="UP000024635">
    <property type="component" value="Unassembled WGS sequence"/>
</dbReference>
<evidence type="ECO:0000313" key="1">
    <source>
        <dbReference type="EMBL" id="EYC36214.1"/>
    </source>
</evidence>
<evidence type="ECO:0000313" key="2">
    <source>
        <dbReference type="Proteomes" id="UP000024635"/>
    </source>
</evidence>
<accession>A0A016W8N9</accession>
<organism evidence="1 2">
    <name type="scientific">Ancylostoma ceylanicum</name>
    <dbReference type="NCBI Taxonomy" id="53326"/>
    <lineage>
        <taxon>Eukaryota</taxon>
        <taxon>Metazoa</taxon>
        <taxon>Ecdysozoa</taxon>
        <taxon>Nematoda</taxon>
        <taxon>Chromadorea</taxon>
        <taxon>Rhabditida</taxon>
        <taxon>Rhabditina</taxon>
        <taxon>Rhabditomorpha</taxon>
        <taxon>Strongyloidea</taxon>
        <taxon>Ancylostomatidae</taxon>
        <taxon>Ancylostomatinae</taxon>
        <taxon>Ancylostoma</taxon>
    </lineage>
</organism>
<protein>
    <submittedName>
        <fullName evidence="1">Uncharacterized protein</fullName>
    </submittedName>
</protein>
<name>A0A016W8N9_9BILA</name>
<dbReference type="AlphaFoldDB" id="A0A016W8N9"/>
<proteinExistence type="predicted"/>